<dbReference type="Gene3D" id="2.180.10.10">
    <property type="entry name" value="RHS repeat-associated core"/>
    <property type="match status" value="1"/>
</dbReference>
<sequence>MGAVGSSADNAAAESFNATFKRETRCYPVIWSPPEAPASGFEPYEDWFHSYVVTQMLESDDVAGAPVMRTDYRYLGGLSWAKGDDEFTKAKHRTWGERRGYGRVQTLTGDPAEGKQTLTEDRFFRGIDGAKVADSAGAEVADHESFAGQKRESAVYNGDGGSLVTATSYTPWHSTATATRSRTADNLPAVHARHTGVKKEETRTTIADSGTPRTTETTRTFDSYGMVDSVSESGDTAKTGDERCTTTDYHRNTGINLLDLVSETRTVAKPCGTTPSLPGDLMSATRTFYDGANDTSTAPTKGDITKEQEQDGAGTGFVTTSTAEYDAFGRQTKATDAAGATTTVAHTPATGQEPTKTVTTNDLGHVTTDISDPLRSVTTATVDPNGKRTDMEYDALGRLTKAWEPAWSKADHPKTPSAQFAYSVTRTKPTVTTSKTINRNGEYESSYTFYDGLLREREAQSTALGTGGKGRVVSETFYDTRGQAWKAYSPYYAKGHRPPPWSPVTTPRCRRQPRSASTAPPARPPRSRCATATRRAVPPASTAATAPRSSRPRAAPRPPR</sequence>
<reference evidence="2 4" key="2">
    <citation type="submission" date="2020-02" db="EMBL/GenBank/DDBJ databases">
        <title>Whole genome shotgun sequence of Streptomyces gougerotii NBRC 13043.</title>
        <authorList>
            <person name="Ichikawa N."/>
            <person name="Komaki H."/>
            <person name="Tamura T."/>
        </authorList>
    </citation>
    <scope>NUCLEOTIDE SEQUENCE [LARGE SCALE GENOMIC DNA]</scope>
    <source>
        <strain evidence="2 4">NBRC 13043</strain>
    </source>
</reference>
<dbReference type="AlphaFoldDB" id="A0A8H9LWE8"/>
<feature type="region of interest" description="Disordered" evidence="1">
    <location>
        <begin position="347"/>
        <end position="369"/>
    </location>
</feature>
<accession>A0A8H9LWE8</accession>
<feature type="region of interest" description="Disordered" evidence="1">
    <location>
        <begin position="294"/>
        <end position="317"/>
    </location>
</feature>
<evidence type="ECO:0000313" key="5">
    <source>
        <dbReference type="Proteomes" id="UP000660975"/>
    </source>
</evidence>
<feature type="compositionally biased region" description="Polar residues" evidence="1">
    <location>
        <begin position="352"/>
        <end position="362"/>
    </location>
</feature>
<proteinExistence type="predicted"/>
<name>A0A8H9LWE8_9ACTN</name>
<gene>
    <name evidence="3" type="ORF">GCM10010227_56170</name>
    <name evidence="2" type="ORF">Sgou_05070</name>
</gene>
<feature type="compositionally biased region" description="Low complexity" evidence="1">
    <location>
        <begin position="527"/>
        <end position="553"/>
    </location>
</feature>
<dbReference type="InterPro" id="IPR031325">
    <property type="entry name" value="RHS_repeat"/>
</dbReference>
<evidence type="ECO:0000313" key="3">
    <source>
        <dbReference type="EMBL" id="GGU93793.1"/>
    </source>
</evidence>
<evidence type="ECO:0000313" key="4">
    <source>
        <dbReference type="Proteomes" id="UP000480804"/>
    </source>
</evidence>
<keyword evidence="4" id="KW-1185">Reference proteome</keyword>
<dbReference type="Pfam" id="PF05593">
    <property type="entry name" value="RHS_repeat"/>
    <property type="match status" value="1"/>
</dbReference>
<dbReference type="Proteomes" id="UP000480804">
    <property type="component" value="Unassembled WGS sequence"/>
</dbReference>
<evidence type="ECO:0000256" key="1">
    <source>
        <dbReference type="SAM" id="MobiDB-lite"/>
    </source>
</evidence>
<comment type="caution">
    <text evidence="3">The sequence shown here is derived from an EMBL/GenBank/DDBJ whole genome shotgun (WGS) entry which is preliminary data.</text>
</comment>
<reference evidence="3" key="1">
    <citation type="journal article" date="2014" name="Int. J. Syst. Evol. Microbiol.">
        <title>Complete genome sequence of Corynebacterium casei LMG S-19264T (=DSM 44701T), isolated from a smear-ripened cheese.</title>
        <authorList>
            <consortium name="US DOE Joint Genome Institute (JGI-PGF)"/>
            <person name="Walter F."/>
            <person name="Albersmeier A."/>
            <person name="Kalinowski J."/>
            <person name="Ruckert C."/>
        </authorList>
    </citation>
    <scope>NUCLEOTIDE SEQUENCE</scope>
    <source>
        <strain evidence="3">JCM 4136</strain>
    </source>
</reference>
<dbReference type="EMBL" id="BLLO01000009">
    <property type="protein sequence ID" value="GFH75837.1"/>
    <property type="molecule type" value="Genomic_DNA"/>
</dbReference>
<evidence type="ECO:0008006" key="6">
    <source>
        <dbReference type="Google" id="ProtNLM"/>
    </source>
</evidence>
<evidence type="ECO:0000313" key="2">
    <source>
        <dbReference type="EMBL" id="GFH75837.1"/>
    </source>
</evidence>
<organism evidence="3 5">
    <name type="scientific">Streptomyces gougerotii</name>
    <dbReference type="NCBI Taxonomy" id="53448"/>
    <lineage>
        <taxon>Bacteria</taxon>
        <taxon>Bacillati</taxon>
        <taxon>Actinomycetota</taxon>
        <taxon>Actinomycetes</taxon>
        <taxon>Kitasatosporales</taxon>
        <taxon>Streptomycetaceae</taxon>
        <taxon>Streptomyces</taxon>
        <taxon>Streptomyces diastaticus group</taxon>
    </lineage>
</organism>
<feature type="region of interest" description="Disordered" evidence="1">
    <location>
        <begin position="496"/>
        <end position="560"/>
    </location>
</feature>
<reference evidence="3" key="3">
    <citation type="submission" date="2020-09" db="EMBL/GenBank/DDBJ databases">
        <authorList>
            <person name="Sun Q."/>
            <person name="Ohkuma M."/>
        </authorList>
    </citation>
    <scope>NUCLEOTIDE SEQUENCE</scope>
    <source>
        <strain evidence="3">JCM 4136</strain>
    </source>
</reference>
<dbReference type="Proteomes" id="UP000660975">
    <property type="component" value="Unassembled WGS sequence"/>
</dbReference>
<dbReference type="EMBL" id="BMSC01000045">
    <property type="protein sequence ID" value="GGU93793.1"/>
    <property type="molecule type" value="Genomic_DNA"/>
</dbReference>
<protein>
    <recommendedName>
        <fullName evidence="6">Type IV secretion protein Rhs</fullName>
    </recommendedName>
</protein>